<gene>
    <name evidence="1" type="ORF">FA707_04335</name>
</gene>
<keyword evidence="2" id="KW-1185">Reference proteome</keyword>
<dbReference type="KEGG" id="vao:FA707_04335"/>
<accession>A0A4D7CV94</accession>
<dbReference type="InterPro" id="IPR036005">
    <property type="entry name" value="Creatinase/aminopeptidase-like"/>
</dbReference>
<dbReference type="AlphaFoldDB" id="A0A4D7CV94"/>
<reference evidence="1 2" key="1">
    <citation type="submission" date="2019-04" db="EMBL/GenBank/DDBJ databases">
        <title>Vagococcus sp. nov., isolated from faeces of yaks (Bos grunniens).</title>
        <authorList>
            <person name="Ge Y."/>
        </authorList>
    </citation>
    <scope>NUCLEOTIDE SEQUENCE [LARGE SCALE GENOMIC DNA]</scope>
    <source>
        <strain evidence="1 2">MN-17</strain>
    </source>
</reference>
<dbReference type="SUPFAM" id="SSF55920">
    <property type="entry name" value="Creatinase/aminopeptidase"/>
    <property type="match status" value="1"/>
</dbReference>
<keyword evidence="1" id="KW-0031">Aminopeptidase</keyword>
<name>A0A4D7CV94_9ENTE</name>
<dbReference type="GO" id="GO:0004177">
    <property type="term" value="F:aminopeptidase activity"/>
    <property type="evidence" value="ECO:0007669"/>
    <property type="project" value="UniProtKB-KW"/>
</dbReference>
<dbReference type="RefSeq" id="WP_136953072.1">
    <property type="nucleotide sequence ID" value="NZ_CP039712.1"/>
</dbReference>
<keyword evidence="1" id="KW-0645">Protease</keyword>
<dbReference type="EMBL" id="CP039712">
    <property type="protein sequence ID" value="QCI86237.1"/>
    <property type="molecule type" value="Genomic_DNA"/>
</dbReference>
<proteinExistence type="predicted"/>
<keyword evidence="1" id="KW-0378">Hydrolase</keyword>
<sequence length="455" mass="51122">MTLKIKEIPAPILDHPTIKPILTDETITERKNKLLAHMMENDISTLVIYADKEHGSNFEYLAGFIPRFEEALLVMTISGEMSYILGNENANKASKARLSGKGIKCPIFSLPNQPMSETTPLVAYLEEANWDFSGQVGLVGWKLLPEVMRATFDIPMMIVEAIMEMVDKEKLVNATGMMIDPVDGVRTTNNANEIVHYEYGASLASDNLLRAMDALAIGVSEQEVGHLLQSNGQYPTIVTIAAFGERFEKANLYPTHRQLKEGDKVALTVAYKGGLSSRCGYAVETVEQLEQRDSGYLEEVVIPYMSAYFKWLETIKIGINGHDFYEQFEASYPKSKYGWHLCPGHLVADEEWLSSPFYSGSKAFVKSGMIFQIDFIPSQTGHQGVSAESTIVMADEALRLELKRDYPEFWQRVEKRRDYIVNELGISLSDEILPLASTVGYLRPMFLNKELVIVK</sequence>
<protein>
    <submittedName>
        <fullName evidence="1">Xaa-Pro aminopeptidase</fullName>
    </submittedName>
</protein>
<dbReference type="Gene3D" id="3.90.230.10">
    <property type="entry name" value="Creatinase/methionine aminopeptidase superfamily"/>
    <property type="match status" value="1"/>
</dbReference>
<dbReference type="CDD" id="cd01066">
    <property type="entry name" value="APP_MetAP"/>
    <property type="match status" value="1"/>
</dbReference>
<dbReference type="Proteomes" id="UP000298615">
    <property type="component" value="Chromosome"/>
</dbReference>
<dbReference type="OrthoDB" id="9778159at2"/>
<organism evidence="1 2">
    <name type="scientific">Vagococcus zengguangii</name>
    <dbReference type="NCBI Taxonomy" id="2571750"/>
    <lineage>
        <taxon>Bacteria</taxon>
        <taxon>Bacillati</taxon>
        <taxon>Bacillota</taxon>
        <taxon>Bacilli</taxon>
        <taxon>Lactobacillales</taxon>
        <taxon>Enterococcaceae</taxon>
        <taxon>Vagococcus</taxon>
    </lineage>
</organism>
<evidence type="ECO:0000313" key="1">
    <source>
        <dbReference type="EMBL" id="QCI86237.1"/>
    </source>
</evidence>
<evidence type="ECO:0000313" key="2">
    <source>
        <dbReference type="Proteomes" id="UP000298615"/>
    </source>
</evidence>